<evidence type="ECO:0000256" key="8">
    <source>
        <dbReference type="ARBA" id="ARBA00023136"/>
    </source>
</evidence>
<feature type="transmembrane region" description="Helical" evidence="9">
    <location>
        <begin position="50"/>
        <end position="71"/>
    </location>
</feature>
<feature type="transmembrane region" description="Helical" evidence="9">
    <location>
        <begin position="478"/>
        <end position="496"/>
    </location>
</feature>
<feature type="transmembrane region" description="Helical" evidence="9">
    <location>
        <begin position="166"/>
        <end position="183"/>
    </location>
</feature>
<dbReference type="GO" id="GO:1990961">
    <property type="term" value="P:xenobiotic detoxification by transmembrane export across the plasma membrane"/>
    <property type="evidence" value="ECO:0007669"/>
    <property type="project" value="UniProtKB-ARBA"/>
</dbReference>
<keyword evidence="8 9" id="KW-0472">Membrane</keyword>
<feature type="transmembrane region" description="Helical" evidence="9">
    <location>
        <begin position="269"/>
        <end position="294"/>
    </location>
</feature>
<keyword evidence="3" id="KW-0813">Transport</keyword>
<evidence type="ECO:0000256" key="7">
    <source>
        <dbReference type="ARBA" id="ARBA00022989"/>
    </source>
</evidence>
<dbReference type="Gene3D" id="1.20.1250.20">
    <property type="entry name" value="MFS general substrate transporter like domains"/>
    <property type="match status" value="1"/>
</dbReference>
<feature type="domain" description="Major facilitator superfamily (MFS) profile" evidence="10">
    <location>
        <begin position="14"/>
        <end position="501"/>
    </location>
</feature>
<dbReference type="PANTHER" id="PTHR42718:SF9">
    <property type="entry name" value="MAJOR FACILITATOR SUPERFAMILY MULTIDRUG TRANSPORTER MFSC"/>
    <property type="match status" value="1"/>
</dbReference>
<dbReference type="InterPro" id="IPR036259">
    <property type="entry name" value="MFS_trans_sf"/>
</dbReference>
<accession>A0A1Y6BH64</accession>
<comment type="similarity">
    <text evidence="2">Belongs to the major facilitator superfamily. EmrB family.</text>
</comment>
<keyword evidence="6 9" id="KW-0812">Transmembrane</keyword>
<keyword evidence="5" id="KW-0997">Cell inner membrane</keyword>
<keyword evidence="12" id="KW-1185">Reference proteome</keyword>
<evidence type="ECO:0000256" key="1">
    <source>
        <dbReference type="ARBA" id="ARBA00004429"/>
    </source>
</evidence>
<feature type="transmembrane region" description="Helical" evidence="9">
    <location>
        <begin position="203"/>
        <end position="219"/>
    </location>
</feature>
<evidence type="ECO:0000256" key="2">
    <source>
        <dbReference type="ARBA" id="ARBA00008537"/>
    </source>
</evidence>
<organism evidence="11 12">
    <name type="scientific">Pseudogulbenkiania subflava DSM 22618</name>
    <dbReference type="NCBI Taxonomy" id="1123014"/>
    <lineage>
        <taxon>Bacteria</taxon>
        <taxon>Pseudomonadati</taxon>
        <taxon>Pseudomonadota</taxon>
        <taxon>Betaproteobacteria</taxon>
        <taxon>Neisseriales</taxon>
        <taxon>Chromobacteriaceae</taxon>
        <taxon>Pseudogulbenkiania</taxon>
    </lineage>
</organism>
<evidence type="ECO:0000259" key="10">
    <source>
        <dbReference type="PROSITE" id="PS50850"/>
    </source>
</evidence>
<feature type="transmembrane region" description="Helical" evidence="9">
    <location>
        <begin position="78"/>
        <end position="99"/>
    </location>
</feature>
<dbReference type="InterPro" id="IPR004638">
    <property type="entry name" value="EmrB-like"/>
</dbReference>
<dbReference type="Proteomes" id="UP000192920">
    <property type="component" value="Unassembled WGS sequence"/>
</dbReference>
<dbReference type="RefSeq" id="WP_085275164.1">
    <property type="nucleotide sequence ID" value="NZ_FXAG01000003.1"/>
</dbReference>
<dbReference type="NCBIfam" id="TIGR00711">
    <property type="entry name" value="efflux_EmrB"/>
    <property type="match status" value="1"/>
</dbReference>
<reference evidence="12" key="1">
    <citation type="submission" date="2017-04" db="EMBL/GenBank/DDBJ databases">
        <authorList>
            <person name="Varghese N."/>
            <person name="Submissions S."/>
        </authorList>
    </citation>
    <scope>NUCLEOTIDE SEQUENCE [LARGE SCALE GENOMIC DNA]</scope>
    <source>
        <strain evidence="12">DSM 22618</strain>
    </source>
</reference>
<dbReference type="SUPFAM" id="SSF103473">
    <property type="entry name" value="MFS general substrate transporter"/>
    <property type="match status" value="1"/>
</dbReference>
<evidence type="ECO:0000256" key="9">
    <source>
        <dbReference type="SAM" id="Phobius"/>
    </source>
</evidence>
<dbReference type="InterPro" id="IPR020846">
    <property type="entry name" value="MFS_dom"/>
</dbReference>
<dbReference type="PROSITE" id="PS50850">
    <property type="entry name" value="MFS"/>
    <property type="match status" value="1"/>
</dbReference>
<proteinExistence type="inferred from homology"/>
<dbReference type="FunFam" id="1.20.1720.10:FF:000002">
    <property type="entry name" value="Multidrug resistance protein B"/>
    <property type="match status" value="1"/>
</dbReference>
<feature type="transmembrane region" description="Helical" evidence="9">
    <location>
        <begin position="334"/>
        <end position="353"/>
    </location>
</feature>
<evidence type="ECO:0000313" key="12">
    <source>
        <dbReference type="Proteomes" id="UP000192920"/>
    </source>
</evidence>
<evidence type="ECO:0000256" key="5">
    <source>
        <dbReference type="ARBA" id="ARBA00022519"/>
    </source>
</evidence>
<evidence type="ECO:0000256" key="4">
    <source>
        <dbReference type="ARBA" id="ARBA00022475"/>
    </source>
</evidence>
<dbReference type="GO" id="GO:0005886">
    <property type="term" value="C:plasma membrane"/>
    <property type="evidence" value="ECO:0007669"/>
    <property type="project" value="UniProtKB-SubCell"/>
</dbReference>
<dbReference type="Pfam" id="PF07690">
    <property type="entry name" value="MFS_1"/>
    <property type="match status" value="1"/>
</dbReference>
<dbReference type="PANTHER" id="PTHR42718">
    <property type="entry name" value="MAJOR FACILITATOR SUPERFAMILY MULTIDRUG TRANSPORTER MFSC"/>
    <property type="match status" value="1"/>
</dbReference>
<comment type="subcellular location">
    <subcellularLocation>
        <location evidence="1">Cell inner membrane</location>
        <topology evidence="1">Multi-pass membrane protein</topology>
    </subcellularLocation>
</comment>
<feature type="transmembrane region" description="Helical" evidence="9">
    <location>
        <begin position="359"/>
        <end position="380"/>
    </location>
</feature>
<dbReference type="GO" id="GO:0015721">
    <property type="term" value="P:bile acid and bile salt transport"/>
    <property type="evidence" value="ECO:0007669"/>
    <property type="project" value="UniProtKB-ARBA"/>
</dbReference>
<keyword evidence="7 9" id="KW-1133">Transmembrane helix</keyword>
<keyword evidence="4" id="KW-1003">Cell membrane</keyword>
<name>A0A1Y6BH64_9NEIS</name>
<evidence type="ECO:0000313" key="11">
    <source>
        <dbReference type="EMBL" id="SMF02752.1"/>
    </source>
</evidence>
<dbReference type="InterPro" id="IPR011701">
    <property type="entry name" value="MFS"/>
</dbReference>
<dbReference type="AlphaFoldDB" id="A0A1Y6BH64"/>
<dbReference type="EMBL" id="FXAG01000003">
    <property type="protein sequence ID" value="SMF02752.1"/>
    <property type="molecule type" value="Genomic_DNA"/>
</dbReference>
<dbReference type="CDD" id="cd17503">
    <property type="entry name" value="MFS_LmrB_MDR_like"/>
    <property type="match status" value="1"/>
</dbReference>
<protein>
    <submittedName>
        <fullName evidence="11">MFS transporter, DHA2 family, multidrug resistance protein</fullName>
    </submittedName>
</protein>
<sequence length="510" mass="54762">MTPSPLTGSRLVWITLALSLATFMQVLDTTIANVALPTIAGNLGAATSQGTWVITSFGVANAIAVPLTGWLAKRVGEVRLFVASTVLFVLASWLCGLAPNLPLLIAFRILQGAVAGPLIPLSQSLLLACYPPEKKGMALALWAMTVIVAPIFGPLLGGWISDNWHWAWIFYINIPVGLFAATVARRELQGRESEIKALPIDRVGLTLLVLGVGALQLMLDKGKELDWFHSSEVVMMAIVAVVALTYLVIWELGEEHPIIDLSLFRIRNFTVGVICISLGYMMYFGGVVLLPLMLQTQLGYTATWAGIASAPVGILPVLLSPIIGKNAHRLDMRWLVTVSLGVFALCFFWRTHFSPQMDLAYVIWPQFVQGIGLACFFMPLTTITLSRVAPNHVASASSLSNFLRILAGSIGASVSTTLWDTREAVHHTQLTAAIDSGGSVAQQWFGMLGQAGLSAGQQAALTAREITTQGYVLASNEVFWGAGCLFVLLLGLIWFAKPPFGHSGGDGGAH</sequence>
<dbReference type="STRING" id="1123014.SAMN02745746_00824"/>
<gene>
    <name evidence="11" type="ORF">SAMN02745746_00824</name>
</gene>
<feature type="transmembrane region" description="Helical" evidence="9">
    <location>
        <begin position="231"/>
        <end position="249"/>
    </location>
</feature>
<dbReference type="GO" id="GO:0022857">
    <property type="term" value="F:transmembrane transporter activity"/>
    <property type="evidence" value="ECO:0007669"/>
    <property type="project" value="InterPro"/>
</dbReference>
<evidence type="ECO:0000256" key="6">
    <source>
        <dbReference type="ARBA" id="ARBA00022692"/>
    </source>
</evidence>
<feature type="transmembrane region" description="Helical" evidence="9">
    <location>
        <begin position="139"/>
        <end position="160"/>
    </location>
</feature>
<feature type="transmembrane region" description="Helical" evidence="9">
    <location>
        <begin position="300"/>
        <end position="322"/>
    </location>
</feature>
<dbReference type="Gene3D" id="1.20.1720.10">
    <property type="entry name" value="Multidrug resistance protein D"/>
    <property type="match status" value="1"/>
</dbReference>
<feature type="transmembrane region" description="Helical" evidence="9">
    <location>
        <begin position="105"/>
        <end position="127"/>
    </location>
</feature>
<evidence type="ECO:0000256" key="3">
    <source>
        <dbReference type="ARBA" id="ARBA00022448"/>
    </source>
</evidence>